<dbReference type="Gene3D" id="3.30.420.10">
    <property type="entry name" value="Ribonuclease H-like superfamily/Ribonuclease H"/>
    <property type="match status" value="1"/>
</dbReference>
<protein>
    <submittedName>
        <fullName evidence="2">Oligoribonuclease</fullName>
    </submittedName>
</protein>
<dbReference type="EMBL" id="BAAAMN010000014">
    <property type="protein sequence ID" value="GAA2030843.1"/>
    <property type="molecule type" value="Genomic_DNA"/>
</dbReference>
<dbReference type="SMART" id="SM00479">
    <property type="entry name" value="EXOIII"/>
    <property type="match status" value="1"/>
</dbReference>
<dbReference type="InterPro" id="IPR013520">
    <property type="entry name" value="Ribonucl_H"/>
</dbReference>
<proteinExistence type="predicted"/>
<evidence type="ECO:0000313" key="2">
    <source>
        <dbReference type="EMBL" id="GAA2030843.1"/>
    </source>
</evidence>
<evidence type="ECO:0000313" key="3">
    <source>
        <dbReference type="Proteomes" id="UP001501461"/>
    </source>
</evidence>
<dbReference type="NCBIfam" id="NF003765">
    <property type="entry name" value="PRK05359.1"/>
    <property type="match status" value="1"/>
</dbReference>
<organism evidence="2 3">
    <name type="scientific">Yaniella flava</name>
    <dbReference type="NCBI Taxonomy" id="287930"/>
    <lineage>
        <taxon>Bacteria</taxon>
        <taxon>Bacillati</taxon>
        <taxon>Actinomycetota</taxon>
        <taxon>Actinomycetes</taxon>
        <taxon>Micrococcales</taxon>
        <taxon>Micrococcaceae</taxon>
        <taxon>Yaniella</taxon>
    </lineage>
</organism>
<comment type="caution">
    <text evidence="2">The sequence shown here is derived from an EMBL/GenBank/DDBJ whole genome shotgun (WGS) entry which is preliminary data.</text>
</comment>
<feature type="domain" description="Exonuclease" evidence="1">
    <location>
        <begin position="7"/>
        <end position="185"/>
    </location>
</feature>
<evidence type="ECO:0000259" key="1">
    <source>
        <dbReference type="SMART" id="SM00479"/>
    </source>
</evidence>
<sequence length="192" mass="21050">MSAHPDRIAWLDTETTGLDETNGHLLEIAIIITDNELNEIAEPFSQIVRPATAQWKTVMNDFVTDMHTVNGLIAAIDDGEGAPLVQVEFDAVNYIHCHCGTEFKPMLAGNSITFDRVWTAHHTPALLAALHYRSIDVTSLDQFVTRSTSLESLNPDDTMPSDHRAVSDLRRSIAVAKHIRQGINGALAPQAG</sequence>
<dbReference type="Proteomes" id="UP001501461">
    <property type="component" value="Unassembled WGS sequence"/>
</dbReference>
<accession>A0ABP5FSY5</accession>
<name>A0ABP5FSY5_9MICC</name>
<keyword evidence="3" id="KW-1185">Reference proteome</keyword>
<gene>
    <name evidence="2" type="primary">orn</name>
    <name evidence="2" type="ORF">GCM10009720_08870</name>
</gene>
<reference evidence="3" key="1">
    <citation type="journal article" date="2019" name="Int. J. Syst. Evol. Microbiol.">
        <title>The Global Catalogue of Microorganisms (GCM) 10K type strain sequencing project: providing services to taxonomists for standard genome sequencing and annotation.</title>
        <authorList>
            <consortium name="The Broad Institute Genomics Platform"/>
            <consortium name="The Broad Institute Genome Sequencing Center for Infectious Disease"/>
            <person name="Wu L."/>
            <person name="Ma J."/>
        </authorList>
    </citation>
    <scope>NUCLEOTIDE SEQUENCE [LARGE SCALE GENOMIC DNA]</scope>
    <source>
        <strain evidence="3">JCM 13595</strain>
    </source>
</reference>
<dbReference type="InterPro" id="IPR012337">
    <property type="entry name" value="RNaseH-like_sf"/>
</dbReference>
<dbReference type="RefSeq" id="WP_343956397.1">
    <property type="nucleotide sequence ID" value="NZ_BAAAMN010000014.1"/>
</dbReference>
<dbReference type="InterPro" id="IPR036397">
    <property type="entry name" value="RNaseH_sf"/>
</dbReference>
<dbReference type="SUPFAM" id="SSF53098">
    <property type="entry name" value="Ribonuclease H-like"/>
    <property type="match status" value="1"/>
</dbReference>
<dbReference type="Pfam" id="PF00929">
    <property type="entry name" value="RNase_T"/>
    <property type="match status" value="1"/>
</dbReference>